<dbReference type="PROSITE" id="PS50157">
    <property type="entry name" value="ZINC_FINGER_C2H2_2"/>
    <property type="match status" value="1"/>
</dbReference>
<accession>A0A4W6F667</accession>
<dbReference type="GeneTree" id="ENSGT00940000157406"/>
<dbReference type="Gene3D" id="3.30.160.60">
    <property type="entry name" value="Classic Zinc Finger"/>
    <property type="match status" value="1"/>
</dbReference>
<proteinExistence type="predicted"/>
<keyword evidence="1" id="KW-0863">Zinc-finger</keyword>
<name>A0A4W6F667_LATCA</name>
<evidence type="ECO:0000259" key="2">
    <source>
        <dbReference type="PROSITE" id="PS50157"/>
    </source>
</evidence>
<reference evidence="3" key="3">
    <citation type="submission" date="2025-09" db="UniProtKB">
        <authorList>
            <consortium name="Ensembl"/>
        </authorList>
    </citation>
    <scope>IDENTIFICATION</scope>
</reference>
<evidence type="ECO:0000313" key="4">
    <source>
        <dbReference type="Proteomes" id="UP000314980"/>
    </source>
</evidence>
<keyword evidence="1" id="KW-0479">Metal-binding</keyword>
<dbReference type="FunFam" id="3.30.160.60:FF:000230">
    <property type="entry name" value="Zinc finger protein 148"/>
    <property type="match status" value="1"/>
</dbReference>
<dbReference type="SUPFAM" id="SSF57667">
    <property type="entry name" value="beta-beta-alpha zinc fingers"/>
    <property type="match status" value="1"/>
</dbReference>
<evidence type="ECO:0000256" key="1">
    <source>
        <dbReference type="PROSITE-ProRule" id="PRU00042"/>
    </source>
</evidence>
<evidence type="ECO:0000313" key="3">
    <source>
        <dbReference type="Ensembl" id="ENSLCAP00010045432.1"/>
    </source>
</evidence>
<reference evidence="3" key="2">
    <citation type="submission" date="2025-08" db="UniProtKB">
        <authorList>
            <consortium name="Ensembl"/>
        </authorList>
    </citation>
    <scope>IDENTIFICATION</scope>
</reference>
<dbReference type="Proteomes" id="UP000314980">
    <property type="component" value="Unassembled WGS sequence"/>
</dbReference>
<keyword evidence="4" id="KW-1185">Reference proteome</keyword>
<feature type="domain" description="C2H2-type" evidence="2">
    <location>
        <begin position="228"/>
        <end position="255"/>
    </location>
</feature>
<dbReference type="GO" id="GO:0008270">
    <property type="term" value="F:zinc ion binding"/>
    <property type="evidence" value="ECO:0007669"/>
    <property type="project" value="UniProtKB-KW"/>
</dbReference>
<dbReference type="InterPro" id="IPR036236">
    <property type="entry name" value="Znf_C2H2_sf"/>
</dbReference>
<gene>
    <name evidence="3" type="primary">ZNF148</name>
</gene>
<organism evidence="3 4">
    <name type="scientific">Lates calcarifer</name>
    <name type="common">Barramundi</name>
    <name type="synonym">Holocentrus calcarifer</name>
    <dbReference type="NCBI Taxonomy" id="8187"/>
    <lineage>
        <taxon>Eukaryota</taxon>
        <taxon>Metazoa</taxon>
        <taxon>Chordata</taxon>
        <taxon>Craniata</taxon>
        <taxon>Vertebrata</taxon>
        <taxon>Euteleostomi</taxon>
        <taxon>Actinopterygii</taxon>
        <taxon>Neopterygii</taxon>
        <taxon>Teleostei</taxon>
        <taxon>Neoteleostei</taxon>
        <taxon>Acanthomorphata</taxon>
        <taxon>Carangaria</taxon>
        <taxon>Carangaria incertae sedis</taxon>
        <taxon>Centropomidae</taxon>
        <taxon>Lates</taxon>
    </lineage>
</organism>
<dbReference type="PROSITE" id="PS00028">
    <property type="entry name" value="ZINC_FINGER_C2H2_1"/>
    <property type="match status" value="1"/>
</dbReference>
<dbReference type="InterPro" id="IPR013087">
    <property type="entry name" value="Znf_C2H2_type"/>
</dbReference>
<dbReference type="AlphaFoldDB" id="A0A4W6F667"/>
<keyword evidence="1" id="KW-0862">Zinc</keyword>
<dbReference type="Ensembl" id="ENSLCAT00010046542.1">
    <property type="protein sequence ID" value="ENSLCAP00010045432.1"/>
    <property type="gene ID" value="ENSLCAG00010021114.1"/>
</dbReference>
<protein>
    <submittedName>
        <fullName evidence="3">Zinc finger protein 148</fullName>
    </submittedName>
</protein>
<reference evidence="4" key="1">
    <citation type="submission" date="2015-09" db="EMBL/GenBank/DDBJ databases">
        <authorList>
            <person name="Sai Rama Sridatta P."/>
        </authorList>
    </citation>
    <scope>NUCLEOTIDE SEQUENCE [LARGE SCALE GENOMIC DNA]</scope>
</reference>
<sequence length="274" mass="30399">MATNRDFHAFMKCDGVFDYSAHHHYTVVLHNNHDSQTGLRRIADSRITLCKMNAEDKLEGMLLKCSSGGIDGGGRVGLAGGGGLVVMTLGERSLANHPLLAEDDDDEDDDEDLTGSSLVTHDLVPPEQLMMQEEMTKTGAGEEEGGGEVGVHFPLKLTNKLPCLLHMPLTIKQELKLSEPAVQIKKDKKAVKDLMMCPKKKKRKQRSPAKILSINDDGSLGIQNPKCHICVHCNAAFRTNYHLQRHVFIHTGMNYPVILFYCRIAYFSKDELSS</sequence>